<reference evidence="8 9" key="1">
    <citation type="submission" date="2022-04" db="EMBL/GenBank/DDBJ databases">
        <title>Whole genome of Spiroplasma citri.</title>
        <authorList>
            <person name="Khanchezar A."/>
            <person name="Izadpanah K."/>
            <person name="Taghavi M."/>
            <person name="Ghorbani A."/>
            <person name="Beven L."/>
        </authorList>
    </citation>
    <scope>NUCLEOTIDE SEQUENCE [LARGE SCALE GENOMIC DNA]</scope>
    <source>
        <strain evidence="8 9">D4</strain>
    </source>
</reference>
<evidence type="ECO:0000313" key="8">
    <source>
        <dbReference type="EMBL" id="WFG97080.1"/>
    </source>
</evidence>
<dbReference type="InterPro" id="IPR029063">
    <property type="entry name" value="SAM-dependent_MTases_sf"/>
</dbReference>
<evidence type="ECO:0000313" key="9">
    <source>
        <dbReference type="Proteomes" id="UP001214629"/>
    </source>
</evidence>
<comment type="catalytic activity">
    <reaction evidence="6">
        <text>a 2'-deoxyadenosine in DNA + S-adenosyl-L-methionine = an N(6)-methyl-2'-deoxyadenosine in DNA + S-adenosyl-L-homocysteine + H(+)</text>
        <dbReference type="Rhea" id="RHEA:15197"/>
        <dbReference type="Rhea" id="RHEA-COMP:12418"/>
        <dbReference type="Rhea" id="RHEA-COMP:12419"/>
        <dbReference type="ChEBI" id="CHEBI:15378"/>
        <dbReference type="ChEBI" id="CHEBI:57856"/>
        <dbReference type="ChEBI" id="CHEBI:59789"/>
        <dbReference type="ChEBI" id="CHEBI:90615"/>
        <dbReference type="ChEBI" id="CHEBI:90616"/>
        <dbReference type="EC" id="2.1.1.72"/>
    </reaction>
</comment>
<evidence type="ECO:0000256" key="4">
    <source>
        <dbReference type="ARBA" id="ARBA00022691"/>
    </source>
</evidence>
<dbReference type="PRINTS" id="PR00507">
    <property type="entry name" value="N12N6MTFRASE"/>
</dbReference>
<dbReference type="PROSITE" id="PS00092">
    <property type="entry name" value="N6_MTASE"/>
    <property type="match status" value="1"/>
</dbReference>
<dbReference type="EC" id="2.1.1.72" evidence="1"/>
<evidence type="ECO:0000256" key="5">
    <source>
        <dbReference type="ARBA" id="ARBA00022747"/>
    </source>
</evidence>
<name>A0AAX3T132_SPICI</name>
<dbReference type="GO" id="GO:0009007">
    <property type="term" value="F:site-specific DNA-methyltransferase (adenine-specific) activity"/>
    <property type="evidence" value="ECO:0007669"/>
    <property type="project" value="UniProtKB-EC"/>
</dbReference>
<feature type="domain" description="DNA methylase adenine-specific" evidence="7">
    <location>
        <begin position="293"/>
        <end position="541"/>
    </location>
</feature>
<keyword evidence="3" id="KW-0808">Transferase</keyword>
<dbReference type="AlphaFoldDB" id="A0AAX3T132"/>
<evidence type="ECO:0000259" key="7">
    <source>
        <dbReference type="Pfam" id="PF02384"/>
    </source>
</evidence>
<keyword evidence="4" id="KW-0949">S-adenosyl-L-methionine</keyword>
<proteinExistence type="predicted"/>
<dbReference type="GO" id="GO:0008170">
    <property type="term" value="F:N-methyltransferase activity"/>
    <property type="evidence" value="ECO:0007669"/>
    <property type="project" value="InterPro"/>
</dbReference>
<organism evidence="8 9">
    <name type="scientific">Spiroplasma citri</name>
    <dbReference type="NCBI Taxonomy" id="2133"/>
    <lineage>
        <taxon>Bacteria</taxon>
        <taxon>Bacillati</taxon>
        <taxon>Mycoplasmatota</taxon>
        <taxon>Mollicutes</taxon>
        <taxon>Entomoplasmatales</taxon>
        <taxon>Spiroplasmataceae</taxon>
        <taxon>Spiroplasma</taxon>
    </lineage>
</organism>
<dbReference type="InterPro" id="IPR051537">
    <property type="entry name" value="DNA_Adenine_Mtase"/>
</dbReference>
<keyword evidence="9" id="KW-1185">Reference proteome</keyword>
<accession>A0AAX3T132</accession>
<dbReference type="GO" id="GO:0032259">
    <property type="term" value="P:methylation"/>
    <property type="evidence" value="ECO:0007669"/>
    <property type="project" value="UniProtKB-KW"/>
</dbReference>
<evidence type="ECO:0000256" key="3">
    <source>
        <dbReference type="ARBA" id="ARBA00022679"/>
    </source>
</evidence>
<dbReference type="EMBL" id="CP096246">
    <property type="protein sequence ID" value="WFG97080.1"/>
    <property type="molecule type" value="Genomic_DNA"/>
</dbReference>
<keyword evidence="5" id="KW-0680">Restriction system</keyword>
<protein>
    <recommendedName>
        <fullName evidence="1">site-specific DNA-methyltransferase (adenine-specific)</fullName>
        <ecNumber evidence="1">2.1.1.72</ecNumber>
    </recommendedName>
</protein>
<dbReference type="PANTHER" id="PTHR42933:SF1">
    <property type="entry name" value="SITE-SPECIFIC DNA-METHYLTRANSFERASE (ADENINE-SPECIFIC)"/>
    <property type="match status" value="1"/>
</dbReference>
<dbReference type="Pfam" id="PF02384">
    <property type="entry name" value="N6_Mtase"/>
    <property type="match status" value="1"/>
</dbReference>
<dbReference type="InterPro" id="IPR003356">
    <property type="entry name" value="DNA_methylase_A-5"/>
</dbReference>
<sequence>MKKKELEFYLHNHLFNIVNDMKKSSLYKYNWNVIKSDFDEINQKLSIASKNSSFSSIGRPDLIYFNPETKLLILGEIKNDIKKHTSNSVGKIKDPKSFSVDGVLHYMKFFKEYDVFGIAASGSVDDYIIDQFYSKKDSLNFEVLPSQRILNEFDYQNIIADDLVEEKIDGLSNVLSNLNKLMDNSKISVEKRPIITGAIIFSLIHFKQITTDIEKHKTNISNISKLLIESIKTKMLSVLPENKRDKNIGIIDRFCNLIESYSINNEIWKKIIDNIDKKLMPIINKMKKESYNHDFSGDMYRVLLRYTSGDGKILGQVLTPKHIVNLMIDLAELKKDDSIIDPACGTGIFLVNSMNKLISMAKNNDEIEIIKRKKIYGIEISKEMFFLTLVNMLINDDGKTNIYVDDDNPEPKNSGIFKFNKNDFFENPKKVIMNPPYLSQNEMWKFINKSLTLATEKAIIIVSTSIFKGNIEFKREFLKNNSLISVINMPNNIFQNKSSSGAQVKTSIMVVDIGRPNSENYTGTYFYDLKDDGFISSKKHGRYDGIKKWTQIKSNFLDNYKNKKEILNTAILVKNVSEYDTWNFNFYNKISSDDFLNLNDYLFNLLLELINKNKYENKYEIYNYLFNINDELKKYNLKKYIQQLNIKENPANKFLEIKKNINKALRIEKYLDIKGNISYVAASNSKNGCRLNNTRNIYNESVLKNLFTWNTQGDGGAGLAFFHPYKFIVASTCKVFDVIDKKLNLEHKIFIAFSMSLEHKNRYFGYSISEDEFKTGTLKLFLPVNLENEIDWNLIKKIMINNPIFKKIKIILDEYKNIYNKYS</sequence>
<dbReference type="RefSeq" id="WP_277939248.1">
    <property type="nucleotide sequence ID" value="NZ_CP096246.1"/>
</dbReference>
<dbReference type="SUPFAM" id="SSF53335">
    <property type="entry name" value="S-adenosyl-L-methionine-dependent methyltransferases"/>
    <property type="match status" value="1"/>
</dbReference>
<evidence type="ECO:0000256" key="2">
    <source>
        <dbReference type="ARBA" id="ARBA00022603"/>
    </source>
</evidence>
<dbReference type="Proteomes" id="UP001214629">
    <property type="component" value="Chromosome"/>
</dbReference>
<dbReference type="PANTHER" id="PTHR42933">
    <property type="entry name" value="SLR6095 PROTEIN"/>
    <property type="match status" value="1"/>
</dbReference>
<dbReference type="Gene3D" id="3.40.50.150">
    <property type="entry name" value="Vaccinia Virus protein VP39"/>
    <property type="match status" value="1"/>
</dbReference>
<gene>
    <name evidence="8" type="ORF">M0C40_03495</name>
</gene>
<dbReference type="InterPro" id="IPR002052">
    <property type="entry name" value="DNA_methylase_N6_adenine_CS"/>
</dbReference>
<evidence type="ECO:0000256" key="6">
    <source>
        <dbReference type="ARBA" id="ARBA00047942"/>
    </source>
</evidence>
<keyword evidence="2 8" id="KW-0489">Methyltransferase</keyword>
<dbReference type="GO" id="GO:0003677">
    <property type="term" value="F:DNA binding"/>
    <property type="evidence" value="ECO:0007669"/>
    <property type="project" value="InterPro"/>
</dbReference>
<evidence type="ECO:0000256" key="1">
    <source>
        <dbReference type="ARBA" id="ARBA00011900"/>
    </source>
</evidence>
<dbReference type="GO" id="GO:0009307">
    <property type="term" value="P:DNA restriction-modification system"/>
    <property type="evidence" value="ECO:0007669"/>
    <property type="project" value="UniProtKB-KW"/>
</dbReference>